<dbReference type="PANTHER" id="PTHR31827:SF40">
    <property type="entry name" value="F22C12.10"/>
    <property type="match status" value="1"/>
</dbReference>
<dbReference type="Pfam" id="PF24906">
    <property type="entry name" value="Zf_WRKY19"/>
    <property type="match status" value="8"/>
</dbReference>
<evidence type="ECO:0000313" key="4">
    <source>
        <dbReference type="RefSeq" id="XP_039143074.1"/>
    </source>
</evidence>
<proteinExistence type="predicted"/>
<dbReference type="RefSeq" id="XP_039143077.1">
    <property type="nucleotide sequence ID" value="XM_039287143.1"/>
</dbReference>
<evidence type="ECO:0000313" key="6">
    <source>
        <dbReference type="RefSeq" id="XP_039143076.1"/>
    </source>
</evidence>
<dbReference type="Proteomes" id="UP001515500">
    <property type="component" value="Chromosome 17"/>
</dbReference>
<feature type="domain" description="WRKY19-like zinc finger" evidence="2">
    <location>
        <begin position="240"/>
        <end position="263"/>
    </location>
</feature>
<dbReference type="RefSeq" id="XP_039143076.1">
    <property type="nucleotide sequence ID" value="XM_039287142.1"/>
</dbReference>
<feature type="domain" description="WRKY19-like zinc finger" evidence="2">
    <location>
        <begin position="264"/>
        <end position="288"/>
    </location>
</feature>
<dbReference type="RefSeq" id="XP_039143074.1">
    <property type="nucleotide sequence ID" value="XM_039287140.1"/>
</dbReference>
<feature type="domain" description="WRKY19-like zinc finger" evidence="2">
    <location>
        <begin position="314"/>
        <end position="338"/>
    </location>
</feature>
<organism evidence="3 7">
    <name type="scientific">Dioscorea cayennensis subsp. rotundata</name>
    <name type="common">White Guinea yam</name>
    <name type="synonym">Dioscorea rotundata</name>
    <dbReference type="NCBI Taxonomy" id="55577"/>
    <lineage>
        <taxon>Eukaryota</taxon>
        <taxon>Viridiplantae</taxon>
        <taxon>Streptophyta</taxon>
        <taxon>Embryophyta</taxon>
        <taxon>Tracheophyta</taxon>
        <taxon>Spermatophyta</taxon>
        <taxon>Magnoliopsida</taxon>
        <taxon>Liliopsida</taxon>
        <taxon>Dioscoreales</taxon>
        <taxon>Dioscoreaceae</taxon>
        <taxon>Dioscorea</taxon>
    </lineage>
</organism>
<feature type="domain" description="WRKY19-like zinc finger" evidence="2">
    <location>
        <begin position="364"/>
        <end position="388"/>
    </location>
</feature>
<protein>
    <submittedName>
        <fullName evidence="4 5">Uncharacterized protein LOC120280343</fullName>
    </submittedName>
</protein>
<evidence type="ECO:0000256" key="1">
    <source>
        <dbReference type="SAM" id="MobiDB-lite"/>
    </source>
</evidence>
<dbReference type="GeneID" id="120280343"/>
<dbReference type="AlphaFoldDB" id="A0AB40CSK7"/>
<reference evidence="4 5" key="1">
    <citation type="submission" date="2025-04" db="UniProtKB">
        <authorList>
            <consortium name="RefSeq"/>
        </authorList>
    </citation>
    <scope>IDENTIFICATION</scope>
</reference>
<feature type="compositionally biased region" description="Low complexity" evidence="1">
    <location>
        <begin position="72"/>
        <end position="81"/>
    </location>
</feature>
<sequence length="646" mass="68117">MDDSSGKSGFDLTLSNGFELNFRVKSGQKYLADTMLRLDSGNSSLYSHSNIHGMKRKWDDFSRAVHAFPALSLGRSPSTSESSRRSSATECTMSPTKEMEEESSLELGLNFTLHLGNDSILSPKRPAIPSPRVQETHPACNLQLSLSTGPSSSVITSITPDSTQHLNNLDAPVMATRRILADDGSTSGRWKSGGLIQPLLMFEAATKTPAKASTVQSIPDLPAAPASGANPPLQRNLNTKSCQFPGCMKGARGASGRCIAHGGGRRCLKPGCNKGAEGKTVFCKAHGGGRRCSELGCTKSAEGRTERCIAHGGGRRCKNEGCPRAARGKSGLCIRHGGGKRCQQEGCPKSAEGHSGLCISHGGGRRCQFSECKKGAQGSTMFCKAHGGGKRCTYPLCNKGAEGSTPFCKGHGGGKRCSFPGGCTKSVHGGTQFCVAHGGGKRCAFPDCTKSARGRTSHCVRHGGGKRCKSEGCGKSAQGSTDFCKAHGGGKRCSWGQPGSEYGASGPACDRFARGKEGMCVTHRDAYRALIQDSRVHGAATLVHNLVPVAKPEKMKGVATPEMFLNVGNTGENLISWSSLEQSKFKAPMFTPQPMLPSLPEGRVRGGSLMALLASNAELGSHYGNHTEASTSEQGGTLYCMTHKWV</sequence>
<accession>A0AB40CSK7</accession>
<evidence type="ECO:0000313" key="7">
    <source>
        <dbReference type="RefSeq" id="XP_039143077.1"/>
    </source>
</evidence>
<feature type="domain" description="WRKY19-like zinc finger" evidence="2">
    <location>
        <begin position="339"/>
        <end position="363"/>
    </location>
</feature>
<dbReference type="InterPro" id="IPR056866">
    <property type="entry name" value="Znf_WRKY19"/>
</dbReference>
<feature type="domain" description="WRKY19-like zinc finger" evidence="2">
    <location>
        <begin position="289"/>
        <end position="313"/>
    </location>
</feature>
<evidence type="ECO:0000259" key="2">
    <source>
        <dbReference type="Pfam" id="PF24906"/>
    </source>
</evidence>
<dbReference type="RefSeq" id="XP_039143075.1">
    <property type="nucleotide sequence ID" value="XM_039287141.1"/>
</dbReference>
<evidence type="ECO:0000313" key="5">
    <source>
        <dbReference type="RefSeq" id="XP_039143075.1"/>
    </source>
</evidence>
<name>A0AB40CSK7_DIOCR</name>
<feature type="domain" description="WRKY19-like zinc finger" evidence="2">
    <location>
        <begin position="440"/>
        <end position="464"/>
    </location>
</feature>
<keyword evidence="3" id="KW-1185">Reference proteome</keyword>
<dbReference type="PANTHER" id="PTHR31827">
    <property type="entry name" value="EMB|CAB89363.1"/>
    <property type="match status" value="1"/>
</dbReference>
<gene>
    <name evidence="4 5 6 7" type="primary">LOC120280343</name>
</gene>
<feature type="domain" description="WRKY19-like zinc finger" evidence="2">
    <location>
        <begin position="465"/>
        <end position="489"/>
    </location>
</feature>
<evidence type="ECO:0000313" key="3">
    <source>
        <dbReference type="Proteomes" id="UP001515500"/>
    </source>
</evidence>
<feature type="region of interest" description="Disordered" evidence="1">
    <location>
        <begin position="72"/>
        <end position="101"/>
    </location>
</feature>